<feature type="transmembrane region" description="Helical" evidence="1">
    <location>
        <begin position="347"/>
        <end position="366"/>
    </location>
</feature>
<feature type="transmembrane region" description="Helical" evidence="1">
    <location>
        <begin position="563"/>
        <end position="582"/>
    </location>
</feature>
<feature type="transmembrane region" description="Helical" evidence="1">
    <location>
        <begin position="663"/>
        <end position="680"/>
    </location>
</feature>
<proteinExistence type="predicted"/>
<comment type="caution">
    <text evidence="2">The sequence shown here is derived from an EMBL/GenBank/DDBJ whole genome shotgun (WGS) entry which is preliminary data.</text>
</comment>
<dbReference type="InterPro" id="IPR017850">
    <property type="entry name" value="Alkaline_phosphatase_core_sf"/>
</dbReference>
<feature type="transmembrane region" description="Helical" evidence="1">
    <location>
        <begin position="513"/>
        <end position="532"/>
    </location>
</feature>
<protein>
    <submittedName>
        <fullName evidence="2">Uncharacterized protein</fullName>
    </submittedName>
</protein>
<dbReference type="EMBL" id="BSTJ01000003">
    <property type="protein sequence ID" value="GLY74338.1"/>
    <property type="molecule type" value="Genomic_DNA"/>
</dbReference>
<gene>
    <name evidence="2" type="ORF">Airi01_026050</name>
</gene>
<dbReference type="Proteomes" id="UP001165135">
    <property type="component" value="Unassembled WGS sequence"/>
</dbReference>
<keyword evidence="1" id="KW-0812">Transmembrane</keyword>
<reference evidence="2" key="1">
    <citation type="submission" date="2023-03" db="EMBL/GenBank/DDBJ databases">
        <title>Actinoallomurus iriomotensis NBRC 103681.</title>
        <authorList>
            <person name="Ichikawa N."/>
            <person name="Sato H."/>
            <person name="Tonouchi N."/>
        </authorList>
    </citation>
    <scope>NUCLEOTIDE SEQUENCE</scope>
    <source>
        <strain evidence="2">NBRC 103681</strain>
    </source>
</reference>
<dbReference type="RefSeq" id="WP_285620127.1">
    <property type="nucleotide sequence ID" value="NZ_BSTJ01000003.1"/>
</dbReference>
<feature type="transmembrane region" description="Helical" evidence="1">
    <location>
        <begin position="411"/>
        <end position="431"/>
    </location>
</feature>
<evidence type="ECO:0000313" key="3">
    <source>
        <dbReference type="Proteomes" id="UP001165135"/>
    </source>
</evidence>
<dbReference type="SUPFAM" id="SSF53649">
    <property type="entry name" value="Alkaline phosphatase-like"/>
    <property type="match status" value="1"/>
</dbReference>
<organism evidence="2 3">
    <name type="scientific">Actinoallomurus iriomotensis</name>
    <dbReference type="NCBI Taxonomy" id="478107"/>
    <lineage>
        <taxon>Bacteria</taxon>
        <taxon>Bacillati</taxon>
        <taxon>Actinomycetota</taxon>
        <taxon>Actinomycetes</taxon>
        <taxon>Streptosporangiales</taxon>
        <taxon>Thermomonosporaceae</taxon>
        <taxon>Actinoallomurus</taxon>
    </lineage>
</organism>
<feature type="transmembrane region" description="Helical" evidence="1">
    <location>
        <begin position="538"/>
        <end position="556"/>
    </location>
</feature>
<feature type="transmembrane region" description="Helical" evidence="1">
    <location>
        <begin position="438"/>
        <end position="459"/>
    </location>
</feature>
<feature type="transmembrane region" description="Helical" evidence="1">
    <location>
        <begin position="378"/>
        <end position="399"/>
    </location>
</feature>
<feature type="transmembrane region" description="Helical" evidence="1">
    <location>
        <begin position="686"/>
        <end position="707"/>
    </location>
</feature>
<feature type="transmembrane region" description="Helical" evidence="1">
    <location>
        <begin position="627"/>
        <end position="643"/>
    </location>
</feature>
<name>A0A9W6REI7_9ACTN</name>
<keyword evidence="1" id="KW-0472">Membrane</keyword>
<evidence type="ECO:0000256" key="1">
    <source>
        <dbReference type="SAM" id="Phobius"/>
    </source>
</evidence>
<feature type="transmembrane region" description="Helical" evidence="1">
    <location>
        <begin position="479"/>
        <end position="506"/>
    </location>
</feature>
<sequence>MRLSCSGARWPIAGWPWRRLPVLVLLVALFGGALGPGTAHAATRTNTAGPVVVVGVPGLRWDDLGPRGTPNLWRLAGRAELANMSTYTVSGVTCPVDGWLTVSAGQRASFGSGAPRECGLPPSPSASGSGAVLPGFAGIRARNLRGEYAASVGSLGTAIHRSGGLTMAAGPGAAFAAADDQGRVDFYASAPEAVPPAAWASARLAVVDVEDIQSAGSVDITRTRRAAAVRQADRRIGIVLTALPASAKVLVAGVSDTSRRNSLHVVLAAPAARPGYLTSASTRRQGLVTLTDLTAGALSAAGVPVPGTVVGRAWHPNGEPVTVAAAASWLSDANRAAEISQHSMTPFWIAFMAGQLLLYTAGALALRRDWQGRRRRRVLAATRTVALCGAAGPLATYLVNLLPWSRSPHPVTTMLACVAGFDILIVAAALAGRWRRDVIAPGTIIAALTMVTFAADVMTGARLQWNSVTGYNPIIAGRFYGFANIAFAAYATAVLLTAAGLAHLLVTRGHRRGAVLVVLALGAAAEVVTAWPDWGAKFGGTIAFVPGIVITALIVAGRRISPAHVVGCVVAGVAVIATSAFVDHLRPPAHRTHLGEFAGQVLNGQAATVVSRKAGAMLRSVGHSPELTILTVAALLFLWLALIRPTRWRAGALELAYGRAPALRAGLSGAFATSMIGFLVEDSGISVPGIALAIAVPLALAAAVRALEPVTGRGW</sequence>
<keyword evidence="1" id="KW-1133">Transmembrane helix</keyword>
<dbReference type="AlphaFoldDB" id="A0A9W6REI7"/>
<evidence type="ECO:0000313" key="2">
    <source>
        <dbReference type="EMBL" id="GLY74338.1"/>
    </source>
</evidence>
<accession>A0A9W6REI7</accession>